<evidence type="ECO:0000313" key="16">
    <source>
        <dbReference type="EMBL" id="ADW18768.1"/>
    </source>
</evidence>
<evidence type="ECO:0000256" key="12">
    <source>
        <dbReference type="ARBA" id="ARBA00033342"/>
    </source>
</evidence>
<keyword evidence="17" id="KW-1185">Reference proteome</keyword>
<dbReference type="Proteomes" id="UP000006365">
    <property type="component" value="Chromosome"/>
</dbReference>
<dbReference type="InterPro" id="IPR047196">
    <property type="entry name" value="YidC_ALB_C"/>
</dbReference>
<protein>
    <recommendedName>
        <fullName evidence="3 13">Membrane protein insertase YidC</fullName>
    </recommendedName>
    <alternativeName>
        <fullName evidence="12 13">Foldase YidC</fullName>
    </alternativeName>
    <alternativeName>
        <fullName evidence="11 13">Membrane integrase YidC</fullName>
    </alternativeName>
    <alternativeName>
        <fullName evidence="13">Membrane protein YidC</fullName>
    </alternativeName>
</protein>
<dbReference type="GO" id="GO:0005886">
    <property type="term" value="C:plasma membrane"/>
    <property type="evidence" value="ECO:0007669"/>
    <property type="project" value="UniProtKB-SubCell"/>
</dbReference>
<evidence type="ECO:0000256" key="1">
    <source>
        <dbReference type="ARBA" id="ARBA00004429"/>
    </source>
</evidence>
<comment type="similarity">
    <text evidence="2 13">Belongs to the OXA1/ALB3/YidC family. Type 1 subfamily.</text>
</comment>
<feature type="transmembrane region" description="Helical" evidence="13">
    <location>
        <begin position="355"/>
        <end position="374"/>
    </location>
</feature>
<evidence type="ECO:0000256" key="5">
    <source>
        <dbReference type="ARBA" id="ARBA00022475"/>
    </source>
</evidence>
<evidence type="ECO:0000256" key="8">
    <source>
        <dbReference type="ARBA" id="ARBA00022989"/>
    </source>
</evidence>
<accession>A0A7U3YNR6</accession>
<dbReference type="InterPro" id="IPR028053">
    <property type="entry name" value="Membr_insert_YidC_N"/>
</dbReference>
<evidence type="ECO:0000259" key="15">
    <source>
        <dbReference type="Pfam" id="PF14849"/>
    </source>
</evidence>
<keyword evidence="7 13" id="KW-0653">Protein transport</keyword>
<evidence type="ECO:0000313" key="17">
    <source>
        <dbReference type="Proteomes" id="UP000006365"/>
    </source>
</evidence>
<evidence type="ECO:0000256" key="11">
    <source>
        <dbReference type="ARBA" id="ARBA00033245"/>
    </source>
</evidence>
<feature type="transmembrane region" description="Helical" evidence="13">
    <location>
        <begin position="465"/>
        <end position="489"/>
    </location>
</feature>
<dbReference type="InterPro" id="IPR001708">
    <property type="entry name" value="YidC/ALB3/OXA1/COX18"/>
</dbReference>
<evidence type="ECO:0000259" key="14">
    <source>
        <dbReference type="Pfam" id="PF02096"/>
    </source>
</evidence>
<evidence type="ECO:0000256" key="7">
    <source>
        <dbReference type="ARBA" id="ARBA00022927"/>
    </source>
</evidence>
<feature type="transmembrane region" description="Helical" evidence="13">
    <location>
        <begin position="7"/>
        <end position="25"/>
    </location>
</feature>
<dbReference type="CDD" id="cd19961">
    <property type="entry name" value="EcYidC-like_peri"/>
    <property type="match status" value="1"/>
</dbReference>
<dbReference type="GO" id="GO:0015031">
    <property type="term" value="P:protein transport"/>
    <property type="evidence" value="ECO:0007669"/>
    <property type="project" value="UniProtKB-KW"/>
</dbReference>
<evidence type="ECO:0000256" key="4">
    <source>
        <dbReference type="ARBA" id="ARBA00022448"/>
    </source>
</evidence>
<feature type="transmembrane region" description="Helical" evidence="13">
    <location>
        <begin position="509"/>
        <end position="531"/>
    </location>
</feature>
<dbReference type="InterPro" id="IPR019998">
    <property type="entry name" value="Membr_insert_YidC"/>
</dbReference>
<keyword evidence="6 13" id="KW-0812">Transmembrane</keyword>
<keyword evidence="5 13" id="KW-1003">Cell membrane</keyword>
<dbReference type="NCBIfam" id="TIGR03592">
    <property type="entry name" value="yidC_oxa1_cterm"/>
    <property type="match status" value="1"/>
</dbReference>
<dbReference type="CDD" id="cd20070">
    <property type="entry name" value="5TM_YidC_Alb3"/>
    <property type="match status" value="1"/>
</dbReference>
<comment type="function">
    <text evidence="13">Required for the insertion and/or proper folding and/or complex formation of integral membrane proteins into the membrane. Involved in integration of membrane proteins that insert both dependently and independently of the Sec translocase complex, as well as at least some lipoproteins. Aids folding of multispanning membrane proteins.</text>
</comment>
<dbReference type="Gene3D" id="2.70.98.90">
    <property type="match status" value="1"/>
</dbReference>
<dbReference type="Pfam" id="PF02096">
    <property type="entry name" value="60KD_IMP"/>
    <property type="match status" value="1"/>
</dbReference>
<organism evidence="16 17">
    <name type="scientific">Desulfobulbus propionicus (strain ATCC 33891 / DSM 2032 / VKM B-1956 / 1pr3)</name>
    <dbReference type="NCBI Taxonomy" id="577650"/>
    <lineage>
        <taxon>Bacteria</taxon>
        <taxon>Pseudomonadati</taxon>
        <taxon>Thermodesulfobacteriota</taxon>
        <taxon>Desulfobulbia</taxon>
        <taxon>Desulfobulbales</taxon>
        <taxon>Desulfobulbaceae</taxon>
        <taxon>Desulfobulbus</taxon>
    </lineage>
</organism>
<keyword evidence="4 13" id="KW-0813">Transport</keyword>
<dbReference type="NCBIfam" id="NF002353">
    <property type="entry name" value="PRK01318.1-4"/>
    <property type="match status" value="1"/>
</dbReference>
<name>A0A7U3YNR6_DESPD</name>
<dbReference type="HAMAP" id="MF_01810">
    <property type="entry name" value="YidC_type1"/>
    <property type="match status" value="1"/>
</dbReference>
<reference evidence="16 17" key="1">
    <citation type="journal article" date="2011" name="Stand. Genomic Sci.">
        <title>Complete genome sequence of Desulfobulbus propionicus type strain (1pr3).</title>
        <authorList>
            <person name="Pagani I."/>
            <person name="Lapidus A."/>
            <person name="Nolan M."/>
            <person name="Lucas S."/>
            <person name="Hammon N."/>
            <person name="Deshpande S."/>
            <person name="Cheng J.F."/>
            <person name="Chertkov O."/>
            <person name="Davenport K."/>
            <person name="Tapia R."/>
            <person name="Han C."/>
            <person name="Goodwin L."/>
            <person name="Pitluck S."/>
            <person name="Liolios K."/>
            <person name="Mavromatis K."/>
            <person name="Ivanova N."/>
            <person name="Mikhailova N."/>
            <person name="Pati A."/>
            <person name="Chen A."/>
            <person name="Palaniappan K."/>
            <person name="Land M."/>
            <person name="Hauser L."/>
            <person name="Chang Y.J."/>
            <person name="Jeffries C.D."/>
            <person name="Detter J.C."/>
            <person name="Brambilla E."/>
            <person name="Kannan K.P."/>
            <person name="Djao O.D."/>
            <person name="Rohde M."/>
            <person name="Pukall R."/>
            <person name="Spring S."/>
            <person name="Goker M."/>
            <person name="Sikorski J."/>
            <person name="Woyke T."/>
            <person name="Bristow J."/>
            <person name="Eisen J.A."/>
            <person name="Markowitz V."/>
            <person name="Hugenholtz P."/>
            <person name="Kyrpides N.C."/>
            <person name="Klenk H.P."/>
        </authorList>
    </citation>
    <scope>NUCLEOTIDE SEQUENCE [LARGE SCALE GENOMIC DNA]</scope>
    <source>
        <strain evidence="17">ATCC 33891 / DSM 2032 / 1pr3</strain>
    </source>
</reference>
<dbReference type="GO" id="GO:0032977">
    <property type="term" value="F:membrane insertase activity"/>
    <property type="evidence" value="ECO:0007669"/>
    <property type="project" value="InterPro"/>
</dbReference>
<evidence type="ECO:0000256" key="6">
    <source>
        <dbReference type="ARBA" id="ARBA00022692"/>
    </source>
</evidence>
<keyword evidence="9 13" id="KW-0472">Membrane</keyword>
<dbReference type="KEGG" id="dpr:Despr_2632"/>
<dbReference type="InterPro" id="IPR028055">
    <property type="entry name" value="YidC/Oxa/ALB_C"/>
</dbReference>
<comment type="subunit">
    <text evidence="13">Interacts with the Sec translocase complex via SecD. Specifically interacts with transmembrane segments of nascent integral membrane proteins during membrane integration.</text>
</comment>
<dbReference type="InterPro" id="IPR038221">
    <property type="entry name" value="YidC_periplasmic_sf"/>
</dbReference>
<evidence type="ECO:0000256" key="2">
    <source>
        <dbReference type="ARBA" id="ARBA00010527"/>
    </source>
</evidence>
<keyword evidence="13" id="KW-0997">Cell inner membrane</keyword>
<evidence type="ECO:0000256" key="9">
    <source>
        <dbReference type="ARBA" id="ARBA00023136"/>
    </source>
</evidence>
<dbReference type="Pfam" id="PF14849">
    <property type="entry name" value="YidC_periplas"/>
    <property type="match status" value="1"/>
</dbReference>
<feature type="domain" description="Membrane insertase YidC N-terminal" evidence="15">
    <location>
        <begin position="76"/>
        <end position="344"/>
    </location>
</feature>
<evidence type="ECO:0000256" key="3">
    <source>
        <dbReference type="ARBA" id="ARBA00015325"/>
    </source>
</evidence>
<dbReference type="EMBL" id="CP002364">
    <property type="protein sequence ID" value="ADW18768.1"/>
    <property type="molecule type" value="Genomic_DNA"/>
</dbReference>
<dbReference type="PANTHER" id="PTHR12428">
    <property type="entry name" value="OXA1"/>
    <property type="match status" value="1"/>
</dbReference>
<feature type="domain" description="Membrane insertase YidC/Oxa/ALB C-terminal" evidence="14">
    <location>
        <begin position="355"/>
        <end position="545"/>
    </location>
</feature>
<dbReference type="RefSeq" id="WP_015725294.1">
    <property type="nucleotide sequence ID" value="NC_014972.1"/>
</dbReference>
<feature type="transmembrane region" description="Helical" evidence="13">
    <location>
        <begin position="424"/>
        <end position="445"/>
    </location>
</feature>
<dbReference type="PANTHER" id="PTHR12428:SF65">
    <property type="entry name" value="CYTOCHROME C OXIDASE ASSEMBLY PROTEIN COX18, MITOCHONDRIAL"/>
    <property type="match status" value="1"/>
</dbReference>
<dbReference type="PRINTS" id="PR01900">
    <property type="entry name" value="YIDCPROTEIN"/>
</dbReference>
<dbReference type="GO" id="GO:0051205">
    <property type="term" value="P:protein insertion into membrane"/>
    <property type="evidence" value="ECO:0007669"/>
    <property type="project" value="TreeGrafter"/>
</dbReference>
<keyword evidence="10 13" id="KW-0143">Chaperone</keyword>
<dbReference type="NCBIfam" id="TIGR03593">
    <property type="entry name" value="yidC_nterm"/>
    <property type="match status" value="1"/>
</dbReference>
<gene>
    <name evidence="13" type="primary">yidC</name>
    <name evidence="16" type="ordered locus">Despr_2632</name>
</gene>
<proteinExistence type="inferred from homology"/>
<evidence type="ECO:0000256" key="13">
    <source>
        <dbReference type="HAMAP-Rule" id="MF_01810"/>
    </source>
</evidence>
<dbReference type="PRINTS" id="PR00701">
    <property type="entry name" value="60KDINNERMP"/>
</dbReference>
<dbReference type="AlphaFoldDB" id="A0A7U3YNR6"/>
<evidence type="ECO:0000256" key="10">
    <source>
        <dbReference type="ARBA" id="ARBA00023186"/>
    </source>
</evidence>
<sequence length="549" mass="60358">MDLYRAFLAIVLSFLILIGYQYFFVKPVPPQPQAPGQATQAASSANQQTAGGAPAAATGIAATPSTVAVDPLAHDVTVDTPLYTAVINEQGGGVKGFVLKSYRSTNAEDAGPMQLIIGKGPADAPVLFSLDNGAGTVLPTYTADKNAVTLTNQGDTGTLTMTAALADGIAIVRTLTFRGDSYLINVEYKVSNTTDRPVQVSPALTMVNEPFAHASETSKYLFAGPAAYVNEKLVETKAKKLTEAPVVLQGKVSWTGYVDNYFMTTVAPAVGNGRTITLQGSEQQVRTVLSEGIQTIGPHEGKSFAYTLYFGPKKLQVLQTAGSDLAKAVDFGWFDVLAKPMLWLLNFFHQFSHNYGVAIILLTILIKLIFWPITQKGMKSMKNMQKLQPKIAKLRERFKDDPAKMNQEMMTLYKTYKVNPVGGCLPMLIQIPFFFALYRVLMAAIELRHAPFMLWINDLSAPDRLWIGFDIPYLHGIPILTLLMGASMYLQQKMTPTTADPTQARIMQFLPIVFTFMFINFASGLVLYWFVNNLLSILQQYLINRQNKA</sequence>
<keyword evidence="8 13" id="KW-1133">Transmembrane helix</keyword>
<comment type="subcellular location">
    <subcellularLocation>
        <location evidence="1 13">Cell inner membrane</location>
        <topology evidence="1 13">Multi-pass membrane protein</topology>
    </subcellularLocation>
</comment>